<evidence type="ECO:0000256" key="4">
    <source>
        <dbReference type="PROSITE-ProRule" id="PRU00335"/>
    </source>
</evidence>
<evidence type="ECO:0000256" key="2">
    <source>
        <dbReference type="ARBA" id="ARBA00023125"/>
    </source>
</evidence>
<sequence>MGRPQKTHRASKDRSLNTRQALREAALELMDRDNSFDGLSLREITREVGVVPTTFYRHFSDMESLGLELVAESFRTLRELLKVARQTAVPGEKMIRRSVETFVTYVRAHRRHFQFLARERFGGVAAIREEIRTEVRLLQSELATDLGRFPVLKTWSTEDLNMVSGLMINAMIGIVEQVLSSRRRGQDDDELIMIAEKQLRLIILGVPQWRSQGD</sequence>
<dbReference type="Proteomes" id="UP000192342">
    <property type="component" value="Unassembled WGS sequence"/>
</dbReference>
<gene>
    <name evidence="6" type="ORF">ATO7_06440</name>
</gene>
<dbReference type="OrthoDB" id="8617654at2"/>
<dbReference type="AlphaFoldDB" id="A0A1Y1SIM3"/>
<dbReference type="EMBL" id="AQQV01000001">
    <property type="protein sequence ID" value="ORE89497.1"/>
    <property type="molecule type" value="Genomic_DNA"/>
</dbReference>
<dbReference type="PANTHER" id="PTHR47752">
    <property type="entry name" value="HTH-TYPE TRANSCRIPTIONAL REPRESSOR FABR"/>
    <property type="match status" value="1"/>
</dbReference>
<name>A0A1Y1SIM3_9GAMM</name>
<dbReference type="Gene3D" id="1.10.357.10">
    <property type="entry name" value="Tetracycline Repressor, domain 2"/>
    <property type="match status" value="1"/>
</dbReference>
<dbReference type="Pfam" id="PF21943">
    <property type="entry name" value="TetR_C_46"/>
    <property type="match status" value="1"/>
</dbReference>
<evidence type="ECO:0000313" key="7">
    <source>
        <dbReference type="Proteomes" id="UP000192342"/>
    </source>
</evidence>
<protein>
    <submittedName>
        <fullName evidence="6">TetR family transcriptional regulator</fullName>
    </submittedName>
</protein>
<keyword evidence="2 4" id="KW-0238">DNA-binding</keyword>
<dbReference type="Gene3D" id="1.10.10.60">
    <property type="entry name" value="Homeodomain-like"/>
    <property type="match status" value="1"/>
</dbReference>
<evidence type="ECO:0000256" key="1">
    <source>
        <dbReference type="ARBA" id="ARBA00023015"/>
    </source>
</evidence>
<dbReference type="SUPFAM" id="SSF46689">
    <property type="entry name" value="Homeodomain-like"/>
    <property type="match status" value="1"/>
</dbReference>
<dbReference type="RefSeq" id="WP_083560659.1">
    <property type="nucleotide sequence ID" value="NZ_AQQV01000001.1"/>
</dbReference>
<keyword evidence="3" id="KW-0804">Transcription</keyword>
<reference evidence="6 7" key="1">
    <citation type="submission" date="2013-04" db="EMBL/GenBank/DDBJ databases">
        <title>Oceanococcus atlanticus 22II-S10r2 Genome Sequencing.</title>
        <authorList>
            <person name="Lai Q."/>
            <person name="Li G."/>
            <person name="Shao Z."/>
        </authorList>
    </citation>
    <scope>NUCLEOTIDE SEQUENCE [LARGE SCALE GENOMIC DNA]</scope>
    <source>
        <strain evidence="6 7">22II-S10r2</strain>
    </source>
</reference>
<dbReference type="InterPro" id="IPR054129">
    <property type="entry name" value="DesT_TetR_C"/>
</dbReference>
<dbReference type="GO" id="GO:0003677">
    <property type="term" value="F:DNA binding"/>
    <property type="evidence" value="ECO:0007669"/>
    <property type="project" value="UniProtKB-UniRule"/>
</dbReference>
<keyword evidence="1" id="KW-0805">Transcription regulation</keyword>
<dbReference type="PANTHER" id="PTHR47752:SF1">
    <property type="entry name" value="HTH-TYPE TRANSCRIPTIONAL REPRESSOR FABR"/>
    <property type="match status" value="1"/>
</dbReference>
<accession>A0A1Y1SIM3</accession>
<feature type="DNA-binding region" description="H-T-H motif" evidence="4">
    <location>
        <begin position="40"/>
        <end position="59"/>
    </location>
</feature>
<keyword evidence="7" id="KW-1185">Reference proteome</keyword>
<dbReference type="InterPro" id="IPR001647">
    <property type="entry name" value="HTH_TetR"/>
</dbReference>
<dbReference type="STRING" id="1317117.ATO7_06440"/>
<dbReference type="Pfam" id="PF00440">
    <property type="entry name" value="TetR_N"/>
    <property type="match status" value="1"/>
</dbReference>
<proteinExistence type="predicted"/>
<evidence type="ECO:0000256" key="3">
    <source>
        <dbReference type="ARBA" id="ARBA00023163"/>
    </source>
</evidence>
<dbReference type="PROSITE" id="PS50977">
    <property type="entry name" value="HTH_TETR_2"/>
    <property type="match status" value="1"/>
</dbReference>
<evidence type="ECO:0000259" key="5">
    <source>
        <dbReference type="PROSITE" id="PS50977"/>
    </source>
</evidence>
<comment type="caution">
    <text evidence="6">The sequence shown here is derived from an EMBL/GenBank/DDBJ whole genome shotgun (WGS) entry which is preliminary data.</text>
</comment>
<dbReference type="InterPro" id="IPR009057">
    <property type="entry name" value="Homeodomain-like_sf"/>
</dbReference>
<organism evidence="6 7">
    <name type="scientific">Oceanococcus atlanticus</name>
    <dbReference type="NCBI Taxonomy" id="1317117"/>
    <lineage>
        <taxon>Bacteria</taxon>
        <taxon>Pseudomonadati</taxon>
        <taxon>Pseudomonadota</taxon>
        <taxon>Gammaproteobacteria</taxon>
        <taxon>Chromatiales</taxon>
        <taxon>Oceanococcaceae</taxon>
        <taxon>Oceanococcus</taxon>
    </lineage>
</organism>
<dbReference type="InterPro" id="IPR050692">
    <property type="entry name" value="HTH_transcr_repressor_FabR"/>
</dbReference>
<feature type="domain" description="HTH tetR-type" evidence="5">
    <location>
        <begin position="16"/>
        <end position="77"/>
    </location>
</feature>
<evidence type="ECO:0000313" key="6">
    <source>
        <dbReference type="EMBL" id="ORE89497.1"/>
    </source>
</evidence>